<evidence type="ECO:0000256" key="1">
    <source>
        <dbReference type="ARBA" id="ARBA00006464"/>
    </source>
</evidence>
<dbReference type="RefSeq" id="WP_341409888.1">
    <property type="nucleotide sequence ID" value="NZ_JBBUTH010000003.1"/>
</dbReference>
<evidence type="ECO:0000313" key="4">
    <source>
        <dbReference type="Proteomes" id="UP001365405"/>
    </source>
</evidence>
<gene>
    <name evidence="3" type="ORF">AACH10_06465</name>
</gene>
<name>A0ABU9CDC0_9BURK</name>
<accession>A0ABU9CDC0</accession>
<sequence>MAKRLFDLIGAGIALLLLSPVLLAVALWIRLDSPGPVFFRQERVGRGGRAFRIHKFRTMRVDAPALGPAVTVGRDARITRAGHWLRHYRIDELPQFIDVLQGTMSLVGPRPEVPQYVAHYPEALRQQVLAVRPGITDPASLAGLDESTWLATAADPERTYIEQILPAKLALQADYARRATLVSDLAVLWRTLRVLVAR</sequence>
<comment type="caution">
    <text evidence="3">The sequence shown here is derived from an EMBL/GenBank/DDBJ whole genome shotgun (WGS) entry which is preliminary data.</text>
</comment>
<dbReference type="EC" id="2.7.8.-" evidence="3"/>
<reference evidence="3 4" key="1">
    <citation type="submission" date="2024-04" db="EMBL/GenBank/DDBJ databases">
        <title>Novel species of the genus Ideonella isolated from streams.</title>
        <authorList>
            <person name="Lu H."/>
        </authorList>
    </citation>
    <scope>NUCLEOTIDE SEQUENCE [LARGE SCALE GENOMIC DNA]</scope>
    <source>
        <strain evidence="3 4">DXS22W</strain>
    </source>
</reference>
<protein>
    <submittedName>
        <fullName evidence="3">Sugar transferase</fullName>
        <ecNumber evidence="3">2.7.8.-</ecNumber>
    </submittedName>
</protein>
<comment type="similarity">
    <text evidence="1">Belongs to the bacterial sugar transferase family.</text>
</comment>
<feature type="domain" description="Bacterial sugar transferase" evidence="2">
    <location>
        <begin position="3"/>
        <end position="196"/>
    </location>
</feature>
<dbReference type="EMBL" id="JBBUTH010000003">
    <property type="protein sequence ID" value="MEK8049873.1"/>
    <property type="molecule type" value="Genomic_DNA"/>
</dbReference>
<keyword evidence="3" id="KW-0808">Transferase</keyword>
<evidence type="ECO:0000313" key="3">
    <source>
        <dbReference type="EMBL" id="MEK8049873.1"/>
    </source>
</evidence>
<dbReference type="GO" id="GO:0016740">
    <property type="term" value="F:transferase activity"/>
    <property type="evidence" value="ECO:0007669"/>
    <property type="project" value="UniProtKB-KW"/>
</dbReference>
<organism evidence="3 4">
    <name type="scientific">Pseudaquabacterium inlustre</name>
    <dbReference type="NCBI Taxonomy" id="2984192"/>
    <lineage>
        <taxon>Bacteria</taxon>
        <taxon>Pseudomonadati</taxon>
        <taxon>Pseudomonadota</taxon>
        <taxon>Betaproteobacteria</taxon>
        <taxon>Burkholderiales</taxon>
        <taxon>Sphaerotilaceae</taxon>
        <taxon>Pseudaquabacterium</taxon>
    </lineage>
</organism>
<dbReference type="PANTHER" id="PTHR30576">
    <property type="entry name" value="COLANIC BIOSYNTHESIS UDP-GLUCOSE LIPID CARRIER TRANSFERASE"/>
    <property type="match status" value="1"/>
</dbReference>
<dbReference type="PANTHER" id="PTHR30576:SF20">
    <property type="entry name" value="QUINOVOSAMINEPHOSPHOTRANSFERAE-RELATED"/>
    <property type="match status" value="1"/>
</dbReference>
<evidence type="ECO:0000259" key="2">
    <source>
        <dbReference type="Pfam" id="PF02397"/>
    </source>
</evidence>
<dbReference type="Proteomes" id="UP001365405">
    <property type="component" value="Unassembled WGS sequence"/>
</dbReference>
<proteinExistence type="inferred from homology"/>
<dbReference type="Pfam" id="PF02397">
    <property type="entry name" value="Bac_transf"/>
    <property type="match status" value="1"/>
</dbReference>
<keyword evidence="4" id="KW-1185">Reference proteome</keyword>
<dbReference type="InterPro" id="IPR003362">
    <property type="entry name" value="Bact_transf"/>
</dbReference>